<evidence type="ECO:0000313" key="2">
    <source>
        <dbReference type="EMBL" id="KZZ89701.1"/>
    </source>
</evidence>
<dbReference type="EMBL" id="AZGY01000024">
    <property type="protein sequence ID" value="KZZ89701.1"/>
    <property type="molecule type" value="Genomic_DNA"/>
</dbReference>
<evidence type="ECO:0000256" key="1">
    <source>
        <dbReference type="SAM" id="MobiDB-lite"/>
    </source>
</evidence>
<keyword evidence="3" id="KW-1185">Reference proteome</keyword>
<reference evidence="2 3" key="1">
    <citation type="journal article" date="2016" name="Genome Biol. Evol.">
        <title>Divergent and convergent evolution of fungal pathogenicity.</title>
        <authorList>
            <person name="Shang Y."/>
            <person name="Xiao G."/>
            <person name="Zheng P."/>
            <person name="Cen K."/>
            <person name="Zhan S."/>
            <person name="Wang C."/>
        </authorList>
    </citation>
    <scope>NUCLEOTIDE SEQUENCE [LARGE SCALE GENOMIC DNA]</scope>
    <source>
        <strain evidence="2 3">RCEF 2490</strain>
    </source>
</reference>
<name>A0A167X6U0_9HYPO</name>
<comment type="caution">
    <text evidence="2">The sequence shown here is derived from an EMBL/GenBank/DDBJ whole genome shotgun (WGS) entry which is preliminary data.</text>
</comment>
<gene>
    <name evidence="2" type="ORF">AAL_07594</name>
</gene>
<evidence type="ECO:0000313" key="3">
    <source>
        <dbReference type="Proteomes" id="UP000078544"/>
    </source>
</evidence>
<feature type="compositionally biased region" description="Basic residues" evidence="1">
    <location>
        <begin position="44"/>
        <end position="53"/>
    </location>
</feature>
<organism evidence="2 3">
    <name type="scientific">Moelleriella libera RCEF 2490</name>
    <dbReference type="NCBI Taxonomy" id="1081109"/>
    <lineage>
        <taxon>Eukaryota</taxon>
        <taxon>Fungi</taxon>
        <taxon>Dikarya</taxon>
        <taxon>Ascomycota</taxon>
        <taxon>Pezizomycotina</taxon>
        <taxon>Sordariomycetes</taxon>
        <taxon>Hypocreomycetidae</taxon>
        <taxon>Hypocreales</taxon>
        <taxon>Clavicipitaceae</taxon>
        <taxon>Moelleriella</taxon>
    </lineage>
</organism>
<dbReference type="Proteomes" id="UP000078544">
    <property type="component" value="Unassembled WGS sequence"/>
</dbReference>
<protein>
    <submittedName>
        <fullName evidence="2">Uncharacterized protein</fullName>
    </submittedName>
</protein>
<sequence>MDLLCPDVSTEHVTLEKIRQENANSSQAMSGAPQSTSNFSTMRPRPHRPHRPSLAHALSQRAAAAAASAASAATAMAGPPWQPWVP</sequence>
<dbReference type="AlphaFoldDB" id="A0A167X6U0"/>
<proteinExistence type="predicted"/>
<feature type="compositionally biased region" description="Low complexity" evidence="1">
    <location>
        <begin position="55"/>
        <end position="77"/>
    </location>
</feature>
<feature type="region of interest" description="Disordered" evidence="1">
    <location>
        <begin position="20"/>
        <end position="86"/>
    </location>
</feature>
<accession>A0A167X6U0</accession>
<feature type="compositionally biased region" description="Polar residues" evidence="1">
    <location>
        <begin position="21"/>
        <end position="41"/>
    </location>
</feature>